<dbReference type="Proteomes" id="UP001476247">
    <property type="component" value="Unassembled WGS sequence"/>
</dbReference>
<organism evidence="2 3">
    <name type="scientific">Helicostylum pulchrum</name>
    <dbReference type="NCBI Taxonomy" id="562976"/>
    <lineage>
        <taxon>Eukaryota</taxon>
        <taxon>Fungi</taxon>
        <taxon>Fungi incertae sedis</taxon>
        <taxon>Mucoromycota</taxon>
        <taxon>Mucoromycotina</taxon>
        <taxon>Mucoromycetes</taxon>
        <taxon>Mucorales</taxon>
        <taxon>Mucorineae</taxon>
        <taxon>Mucoraceae</taxon>
        <taxon>Helicostylum</taxon>
    </lineage>
</organism>
<evidence type="ECO:0000313" key="2">
    <source>
        <dbReference type="EMBL" id="GAA5796592.1"/>
    </source>
</evidence>
<keyword evidence="1" id="KW-0732">Signal</keyword>
<reference evidence="2 3" key="1">
    <citation type="submission" date="2024-04" db="EMBL/GenBank/DDBJ databases">
        <title>genome sequences of Mucor flavus KT1a and Helicostylum pulchrum KT1b strains isolation_sourced from the surface of a dry-aged beef.</title>
        <authorList>
            <person name="Toyotome T."/>
            <person name="Hosono M."/>
            <person name="Torimaru M."/>
            <person name="Fukuda K."/>
            <person name="Mikami N."/>
        </authorList>
    </citation>
    <scope>NUCLEOTIDE SEQUENCE [LARGE SCALE GENOMIC DNA]</scope>
    <source>
        <strain evidence="2 3">KT1b</strain>
    </source>
</reference>
<accession>A0ABP9XPA2</accession>
<proteinExistence type="predicted"/>
<dbReference type="EMBL" id="BAABUJ010000006">
    <property type="protein sequence ID" value="GAA5796592.1"/>
    <property type="molecule type" value="Genomic_DNA"/>
</dbReference>
<keyword evidence="3" id="KW-1185">Reference proteome</keyword>
<protein>
    <submittedName>
        <fullName evidence="2">Uncharacterized protein</fullName>
    </submittedName>
</protein>
<name>A0ABP9XPA2_9FUNG</name>
<comment type="caution">
    <text evidence="2">The sequence shown here is derived from an EMBL/GenBank/DDBJ whole genome shotgun (WGS) entry which is preliminary data.</text>
</comment>
<feature type="signal peptide" evidence="1">
    <location>
        <begin position="1"/>
        <end position="23"/>
    </location>
</feature>
<feature type="chain" id="PRO_5047127854" evidence="1">
    <location>
        <begin position="24"/>
        <end position="192"/>
    </location>
</feature>
<gene>
    <name evidence="2" type="ORF">HPULCUR_001965</name>
</gene>
<evidence type="ECO:0000256" key="1">
    <source>
        <dbReference type="SAM" id="SignalP"/>
    </source>
</evidence>
<sequence length="192" mass="21435">MLGGKQFLGVMLLFLCSIGSSSAQPVELSQNSTVLLKKSTVSFENSTVSFENSIASLERGVERAMYCVTKNYRKTCRDNTSGKLAYAVWTDVTNHLEKKLPSSGSTSSYTYCSKNKTCVTMKTLSGSQFTPKKYQSSANNAISEMRGTQCGSLWYFYPTAIDVYLYEENFVISWYSTNVPNVLYRCDGSKYP</sequence>
<evidence type="ECO:0000313" key="3">
    <source>
        <dbReference type="Proteomes" id="UP001476247"/>
    </source>
</evidence>